<evidence type="ECO:0000313" key="1">
    <source>
        <dbReference type="EMBL" id="RHN77789.1"/>
    </source>
</evidence>
<comment type="caution">
    <text evidence="1">The sequence shown here is derived from an EMBL/GenBank/DDBJ whole genome shotgun (WGS) entry which is preliminary data.</text>
</comment>
<name>A0A396JHT3_MEDTR</name>
<dbReference type="Proteomes" id="UP000265566">
    <property type="component" value="Chromosome 1"/>
</dbReference>
<organism evidence="1 2">
    <name type="scientific">Medicago truncatula</name>
    <name type="common">Barrel medic</name>
    <name type="synonym">Medicago tribuloides</name>
    <dbReference type="NCBI Taxonomy" id="3880"/>
    <lineage>
        <taxon>Eukaryota</taxon>
        <taxon>Viridiplantae</taxon>
        <taxon>Streptophyta</taxon>
        <taxon>Embryophyta</taxon>
        <taxon>Tracheophyta</taxon>
        <taxon>Spermatophyta</taxon>
        <taxon>Magnoliopsida</taxon>
        <taxon>eudicotyledons</taxon>
        <taxon>Gunneridae</taxon>
        <taxon>Pentapetalae</taxon>
        <taxon>rosids</taxon>
        <taxon>fabids</taxon>
        <taxon>Fabales</taxon>
        <taxon>Fabaceae</taxon>
        <taxon>Papilionoideae</taxon>
        <taxon>50 kb inversion clade</taxon>
        <taxon>NPAAA clade</taxon>
        <taxon>Hologalegina</taxon>
        <taxon>IRL clade</taxon>
        <taxon>Trifolieae</taxon>
        <taxon>Medicago</taxon>
    </lineage>
</organism>
<sequence length="48" mass="5832">MINDRLVNIYIEIDVLQTISNNLILAHFQQMENIAFFFFCNFSCYNYF</sequence>
<reference evidence="2" key="1">
    <citation type="journal article" date="2018" name="Nat. Plants">
        <title>Whole-genome landscape of Medicago truncatula symbiotic genes.</title>
        <authorList>
            <person name="Pecrix Y."/>
            <person name="Staton S.E."/>
            <person name="Sallet E."/>
            <person name="Lelandais-Briere C."/>
            <person name="Moreau S."/>
            <person name="Carrere S."/>
            <person name="Blein T."/>
            <person name="Jardinaud M.F."/>
            <person name="Latrasse D."/>
            <person name="Zouine M."/>
            <person name="Zahm M."/>
            <person name="Kreplak J."/>
            <person name="Mayjonade B."/>
            <person name="Satge C."/>
            <person name="Perez M."/>
            <person name="Cauet S."/>
            <person name="Marande W."/>
            <person name="Chantry-Darmon C."/>
            <person name="Lopez-Roques C."/>
            <person name="Bouchez O."/>
            <person name="Berard A."/>
            <person name="Debelle F."/>
            <person name="Munos S."/>
            <person name="Bendahmane A."/>
            <person name="Berges H."/>
            <person name="Niebel A."/>
            <person name="Buitink J."/>
            <person name="Frugier F."/>
            <person name="Benhamed M."/>
            <person name="Crespi M."/>
            <person name="Gouzy J."/>
            <person name="Gamas P."/>
        </authorList>
    </citation>
    <scope>NUCLEOTIDE SEQUENCE [LARGE SCALE GENOMIC DNA]</scope>
    <source>
        <strain evidence="2">cv. Jemalong A17</strain>
    </source>
</reference>
<protein>
    <submittedName>
        <fullName evidence="1">Uncharacterized protein</fullName>
    </submittedName>
</protein>
<gene>
    <name evidence="1" type="ORF">MtrunA17_Chr1g0158521</name>
</gene>
<evidence type="ECO:0000313" key="2">
    <source>
        <dbReference type="Proteomes" id="UP000265566"/>
    </source>
</evidence>
<accession>A0A396JHT3</accession>
<dbReference type="EMBL" id="PSQE01000001">
    <property type="protein sequence ID" value="RHN77789.1"/>
    <property type="molecule type" value="Genomic_DNA"/>
</dbReference>
<proteinExistence type="predicted"/>
<dbReference type="Gramene" id="rna1280">
    <property type="protein sequence ID" value="RHN77789.1"/>
    <property type="gene ID" value="gene1280"/>
</dbReference>
<dbReference type="AlphaFoldDB" id="A0A396JHT3"/>